<dbReference type="SUPFAM" id="SSF55681">
    <property type="entry name" value="Class II aaRS and biotin synthetases"/>
    <property type="match status" value="1"/>
</dbReference>
<evidence type="ECO:0000256" key="1">
    <source>
        <dbReference type="ARBA" id="ARBA00022598"/>
    </source>
</evidence>
<keyword evidence="3" id="KW-0547">Nucleotide-binding</keyword>
<dbReference type="Gene3D" id="3.30.930.10">
    <property type="entry name" value="Bira Bifunctional Protein, Domain 2"/>
    <property type="match status" value="1"/>
</dbReference>
<evidence type="ECO:0000256" key="3">
    <source>
        <dbReference type="HAMAP-Rule" id="MF_00978"/>
    </source>
</evidence>
<dbReference type="RefSeq" id="WP_186886865.1">
    <property type="nucleotide sequence ID" value="NZ_JACONZ010000001.1"/>
</dbReference>
<dbReference type="InterPro" id="IPR013196">
    <property type="entry name" value="HTH_11"/>
</dbReference>
<name>A0A923L0I0_9FIRM</name>
<dbReference type="EC" id="6.3.4.15" evidence="3"/>
<dbReference type="Pfam" id="PF02237">
    <property type="entry name" value="BPL_C"/>
    <property type="match status" value="1"/>
</dbReference>
<dbReference type="Proteomes" id="UP000659630">
    <property type="component" value="Unassembled WGS sequence"/>
</dbReference>
<feature type="DNA-binding region" description="H-T-H motif" evidence="3">
    <location>
        <begin position="24"/>
        <end position="43"/>
    </location>
</feature>
<dbReference type="EMBL" id="JACONZ010000001">
    <property type="protein sequence ID" value="MBC5580520.1"/>
    <property type="molecule type" value="Genomic_DNA"/>
</dbReference>
<dbReference type="Gene3D" id="2.30.30.100">
    <property type="match status" value="1"/>
</dbReference>
<keyword evidence="3" id="KW-0804">Transcription</keyword>
<keyword evidence="2 3" id="KW-0092">Biotin</keyword>
<organism evidence="5 6">
    <name type="scientific">Anaerofilum hominis</name>
    <dbReference type="NCBI Taxonomy" id="2763016"/>
    <lineage>
        <taxon>Bacteria</taxon>
        <taxon>Bacillati</taxon>
        <taxon>Bacillota</taxon>
        <taxon>Clostridia</taxon>
        <taxon>Eubacteriales</taxon>
        <taxon>Oscillospiraceae</taxon>
        <taxon>Anaerofilum</taxon>
    </lineage>
</organism>
<dbReference type="CDD" id="cd16442">
    <property type="entry name" value="BPL"/>
    <property type="match status" value="1"/>
</dbReference>
<feature type="domain" description="BPL/LPL catalytic" evidence="4">
    <location>
        <begin position="68"/>
        <end position="260"/>
    </location>
</feature>
<dbReference type="Gene3D" id="1.10.10.10">
    <property type="entry name" value="Winged helix-like DNA-binding domain superfamily/Winged helix DNA-binding domain"/>
    <property type="match status" value="1"/>
</dbReference>
<dbReference type="InterPro" id="IPR036390">
    <property type="entry name" value="WH_DNA-bd_sf"/>
</dbReference>
<dbReference type="Pfam" id="PF03099">
    <property type="entry name" value="BPL_LplA_LipB"/>
    <property type="match status" value="1"/>
</dbReference>
<dbReference type="InterPro" id="IPR030855">
    <property type="entry name" value="Bifunct_BirA"/>
</dbReference>
<feature type="binding site" evidence="3">
    <location>
        <begin position="92"/>
        <end position="94"/>
    </location>
    <ligand>
        <name>biotin</name>
        <dbReference type="ChEBI" id="CHEBI:57586"/>
    </ligand>
</feature>
<dbReference type="GO" id="GO:0006355">
    <property type="term" value="P:regulation of DNA-templated transcription"/>
    <property type="evidence" value="ECO:0007669"/>
    <property type="project" value="UniProtKB-UniRule"/>
</dbReference>
<dbReference type="GO" id="GO:0005737">
    <property type="term" value="C:cytoplasm"/>
    <property type="evidence" value="ECO:0007669"/>
    <property type="project" value="TreeGrafter"/>
</dbReference>
<dbReference type="InterPro" id="IPR003142">
    <property type="entry name" value="BPL_C"/>
</dbReference>
<evidence type="ECO:0000259" key="4">
    <source>
        <dbReference type="PROSITE" id="PS51733"/>
    </source>
</evidence>
<comment type="caution">
    <text evidence="5">The sequence shown here is derived from an EMBL/GenBank/DDBJ whole genome shotgun (WGS) entry which is preliminary data.</text>
</comment>
<dbReference type="GO" id="GO:0003677">
    <property type="term" value="F:DNA binding"/>
    <property type="evidence" value="ECO:0007669"/>
    <property type="project" value="UniProtKB-UniRule"/>
</dbReference>
<dbReference type="PANTHER" id="PTHR12835:SF5">
    <property type="entry name" value="BIOTIN--PROTEIN LIGASE"/>
    <property type="match status" value="1"/>
</dbReference>
<feature type="binding site" evidence="3">
    <location>
        <position position="186"/>
    </location>
    <ligand>
        <name>biotin</name>
        <dbReference type="ChEBI" id="CHEBI:57586"/>
    </ligand>
</feature>
<dbReference type="InterPro" id="IPR004143">
    <property type="entry name" value="BPL_LPL_catalytic"/>
</dbReference>
<keyword evidence="3" id="KW-0678">Repressor</keyword>
<evidence type="ECO:0000313" key="6">
    <source>
        <dbReference type="Proteomes" id="UP000659630"/>
    </source>
</evidence>
<dbReference type="HAMAP" id="MF_00978">
    <property type="entry name" value="Bifunct_BirA"/>
    <property type="match status" value="1"/>
</dbReference>
<dbReference type="PROSITE" id="PS51733">
    <property type="entry name" value="BPL_LPL_CATALYTIC"/>
    <property type="match status" value="1"/>
</dbReference>
<dbReference type="Pfam" id="PF08279">
    <property type="entry name" value="HTH_11"/>
    <property type="match status" value="1"/>
</dbReference>
<gene>
    <name evidence="3" type="primary">birA</name>
    <name evidence="5" type="ORF">H8S23_03275</name>
</gene>
<accession>A0A923L0I0</accession>
<dbReference type="SUPFAM" id="SSF46785">
    <property type="entry name" value="Winged helix' DNA-binding domain"/>
    <property type="match status" value="1"/>
</dbReference>
<dbReference type="PANTHER" id="PTHR12835">
    <property type="entry name" value="BIOTIN PROTEIN LIGASE"/>
    <property type="match status" value="1"/>
</dbReference>
<feature type="binding site" evidence="3">
    <location>
        <position position="116"/>
    </location>
    <ligand>
        <name>biotin</name>
        <dbReference type="ChEBI" id="CHEBI:57586"/>
    </ligand>
</feature>
<dbReference type="InterPro" id="IPR045864">
    <property type="entry name" value="aa-tRNA-synth_II/BPL/LPL"/>
</dbReference>
<dbReference type="AlphaFoldDB" id="A0A923L0I0"/>
<keyword evidence="3" id="KW-0805">Transcription regulation</keyword>
<dbReference type="GO" id="GO:0016740">
    <property type="term" value="F:transferase activity"/>
    <property type="evidence" value="ECO:0007669"/>
    <property type="project" value="UniProtKB-ARBA"/>
</dbReference>
<keyword evidence="1 3" id="KW-0436">Ligase</keyword>
<dbReference type="GO" id="GO:0009249">
    <property type="term" value="P:protein lipoylation"/>
    <property type="evidence" value="ECO:0007669"/>
    <property type="project" value="UniProtKB-ARBA"/>
</dbReference>
<comment type="similarity">
    <text evidence="3">Belongs to the biotin--protein ligase family.</text>
</comment>
<comment type="function">
    <text evidence="3">Acts both as a biotin--[acetyl-CoA-carboxylase] ligase and a repressor.</text>
</comment>
<keyword evidence="3" id="KW-0238">DNA-binding</keyword>
<sequence>MKKSPVKEALLQALRAAPGQWHSGEALAEAAGVTRSAVWKAAGELRAEGFPLESVPRRGYRLAAGGDLLTREELLVHLGPGWQAECFRSLPSTNRRARELANSGTAAPLLVAAEEQTDGMGRRGRSFFSPPGSGLYFSLLLRPALAAADAPLVTAAAAVAVRRALAGCGAEVGVKWVNDLWMGERKVCGILTEAATGFESGLVDHLIVGFGLNLTAPESGFPPALAGVAGAVFAPGCAPGRAALAAAVTREFLPLLEALPAKDFLQEYRAASILPGRSVTVLPVLGQPYQATAGEIDDQGRLAVRLPGGECRLLNAGEVRLLPH</sequence>
<dbReference type="GO" id="GO:0005524">
    <property type="term" value="F:ATP binding"/>
    <property type="evidence" value="ECO:0007669"/>
    <property type="project" value="UniProtKB-UniRule"/>
</dbReference>
<keyword evidence="6" id="KW-1185">Reference proteome</keyword>
<dbReference type="NCBIfam" id="TIGR00121">
    <property type="entry name" value="birA_ligase"/>
    <property type="match status" value="1"/>
</dbReference>
<proteinExistence type="inferred from homology"/>
<protein>
    <recommendedName>
        <fullName evidence="3">Bifunctional ligase/repressor BirA</fullName>
    </recommendedName>
    <alternativeName>
        <fullName evidence="3">Biotin--[acetyl-CoA-carboxylase] ligase</fullName>
        <ecNumber evidence="3">6.3.4.15</ecNumber>
    </alternativeName>
    <alternativeName>
        <fullName evidence="3">Biotin--protein ligase</fullName>
    </alternativeName>
    <alternativeName>
        <fullName evidence="3">Biotin-[acetyl-CoA carboxylase] synthetase</fullName>
    </alternativeName>
</protein>
<dbReference type="InterPro" id="IPR004408">
    <property type="entry name" value="Biotin_CoA_COase_ligase"/>
</dbReference>
<dbReference type="GO" id="GO:0004077">
    <property type="term" value="F:biotin--[biotin carboxyl-carrier protein] ligase activity"/>
    <property type="evidence" value="ECO:0007669"/>
    <property type="project" value="UniProtKB-UniRule"/>
</dbReference>
<evidence type="ECO:0000313" key="5">
    <source>
        <dbReference type="EMBL" id="MBC5580520.1"/>
    </source>
</evidence>
<keyword evidence="3" id="KW-0067">ATP-binding</keyword>
<dbReference type="InterPro" id="IPR036388">
    <property type="entry name" value="WH-like_DNA-bd_sf"/>
</dbReference>
<evidence type="ECO:0000256" key="2">
    <source>
        <dbReference type="ARBA" id="ARBA00023267"/>
    </source>
</evidence>
<reference evidence="5" key="1">
    <citation type="submission" date="2020-08" db="EMBL/GenBank/DDBJ databases">
        <title>Genome public.</title>
        <authorList>
            <person name="Liu C."/>
            <person name="Sun Q."/>
        </authorList>
    </citation>
    <scope>NUCLEOTIDE SEQUENCE</scope>
    <source>
        <strain evidence="5">BX8</strain>
    </source>
</reference>
<comment type="catalytic activity">
    <reaction evidence="3">
        <text>biotin + L-lysyl-[protein] + ATP = N(6)-biotinyl-L-lysyl-[protein] + AMP + diphosphate + H(+)</text>
        <dbReference type="Rhea" id="RHEA:11756"/>
        <dbReference type="Rhea" id="RHEA-COMP:9752"/>
        <dbReference type="Rhea" id="RHEA-COMP:10505"/>
        <dbReference type="ChEBI" id="CHEBI:15378"/>
        <dbReference type="ChEBI" id="CHEBI:29969"/>
        <dbReference type="ChEBI" id="CHEBI:30616"/>
        <dbReference type="ChEBI" id="CHEBI:33019"/>
        <dbReference type="ChEBI" id="CHEBI:57586"/>
        <dbReference type="ChEBI" id="CHEBI:83144"/>
        <dbReference type="ChEBI" id="CHEBI:456215"/>
        <dbReference type="EC" id="6.3.4.15"/>
    </reaction>
</comment>
<comment type="caution">
    <text evidence="3">Lacks conserved residue(s) required for the propagation of feature annotation.</text>
</comment>